<protein>
    <submittedName>
        <fullName evidence="2">Uncharacterized protein</fullName>
    </submittedName>
</protein>
<evidence type="ECO:0000256" key="1">
    <source>
        <dbReference type="SAM" id="MobiDB-lite"/>
    </source>
</evidence>
<proteinExistence type="predicted"/>
<evidence type="ECO:0000313" key="2">
    <source>
        <dbReference type="EMBL" id="ODO09572.1"/>
    </source>
</evidence>
<comment type="caution">
    <text evidence="2">The sequence shown here is derived from an EMBL/GenBank/DDBJ whole genome shotgun (WGS) entry which is preliminary data.</text>
</comment>
<gene>
    <name evidence="2" type="ORF">I350_03175</name>
</gene>
<feature type="region of interest" description="Disordered" evidence="1">
    <location>
        <begin position="178"/>
        <end position="246"/>
    </location>
</feature>
<dbReference type="EMBL" id="MEKH01000004">
    <property type="protein sequence ID" value="ODO09572.1"/>
    <property type="molecule type" value="Genomic_DNA"/>
</dbReference>
<organism evidence="2 3">
    <name type="scientific">Cryptococcus amylolentus CBS 6273</name>
    <dbReference type="NCBI Taxonomy" id="1296118"/>
    <lineage>
        <taxon>Eukaryota</taxon>
        <taxon>Fungi</taxon>
        <taxon>Dikarya</taxon>
        <taxon>Basidiomycota</taxon>
        <taxon>Agaricomycotina</taxon>
        <taxon>Tremellomycetes</taxon>
        <taxon>Tremellales</taxon>
        <taxon>Cryptococcaceae</taxon>
        <taxon>Cryptococcus</taxon>
    </lineage>
</organism>
<feature type="region of interest" description="Disordered" evidence="1">
    <location>
        <begin position="456"/>
        <end position="475"/>
    </location>
</feature>
<dbReference type="AlphaFoldDB" id="A0A1E3KBD3"/>
<feature type="compositionally biased region" description="Polar residues" evidence="1">
    <location>
        <begin position="1"/>
        <end position="18"/>
    </location>
</feature>
<feature type="compositionally biased region" description="Low complexity" evidence="1">
    <location>
        <begin position="202"/>
        <end position="211"/>
    </location>
</feature>
<evidence type="ECO:0000313" key="3">
    <source>
        <dbReference type="Proteomes" id="UP000095149"/>
    </source>
</evidence>
<reference evidence="2 3" key="1">
    <citation type="submission" date="2016-06" db="EMBL/GenBank/DDBJ databases">
        <title>Evolution of pathogenesis and genome organization in the Tremellales.</title>
        <authorList>
            <person name="Cuomo C."/>
            <person name="Litvintseva A."/>
            <person name="Heitman J."/>
            <person name="Chen Y."/>
            <person name="Sun S."/>
            <person name="Springer D."/>
            <person name="Dromer F."/>
            <person name="Young S."/>
            <person name="Zeng Q."/>
            <person name="Chapman S."/>
            <person name="Gujja S."/>
            <person name="Saif S."/>
            <person name="Birren B."/>
        </authorList>
    </citation>
    <scope>NUCLEOTIDE SEQUENCE [LARGE SCALE GENOMIC DNA]</scope>
    <source>
        <strain evidence="2 3">CBS 6273</strain>
    </source>
</reference>
<accession>A0A1E3KBD3</accession>
<feature type="region of interest" description="Disordered" evidence="1">
    <location>
        <begin position="124"/>
        <end position="145"/>
    </location>
</feature>
<feature type="compositionally biased region" description="Low complexity" evidence="1">
    <location>
        <begin position="218"/>
        <end position="227"/>
    </location>
</feature>
<name>A0A1E3KBD3_9TREE</name>
<sequence>MSPTTDSRRSSVISSHQQDLPAVPDAPTEVRQLTADSFASHDHPPVSPDQSGMDGPSYQSDDDLPPSPPPHDAAASLISDLWSRARASVNSGDIDSAISTLIEIQDVQGGEGVQGYWHDPYLGDQFFPNSPEGSAESDDVTGLRSNRYAHGEPYETTYEAYNLEDEYGPARLIPMDNLRSPHSDFDSPPLGSMRGDSEGSFRSESFGSGWSDAEETDASQQAAAATAGTPSTSERTNAPIPRTLGNPEQSMLAAELSSQLDDILESIPMTDADLQHWRTVLSDWSFDVDGGNGNTARGGEQLFPRSPVMKPGDENLSFDELAQKFGLSLSPPPSLQGQGFDMDIDDDTIAELRRLLMDSDMNPENGGNGASDFDKFDDFDWSGPGYNNDNTQRRFGGANASQLFEEISHAHDIADDHQVMRRLRSWENLRVPTVMDLAREYEGNFRREEAEREGYYMQGPLEEERYVEDTGYETS</sequence>
<dbReference type="Proteomes" id="UP000095149">
    <property type="component" value="Unassembled WGS sequence"/>
</dbReference>
<feature type="region of interest" description="Disordered" evidence="1">
    <location>
        <begin position="1"/>
        <end position="76"/>
    </location>
</feature>